<proteinExistence type="predicted"/>
<organism evidence="1 2">
    <name type="scientific">Fibrella aquatilis</name>
    <dbReference type="NCBI Taxonomy" id="2817059"/>
    <lineage>
        <taxon>Bacteria</taxon>
        <taxon>Pseudomonadati</taxon>
        <taxon>Bacteroidota</taxon>
        <taxon>Cytophagia</taxon>
        <taxon>Cytophagales</taxon>
        <taxon>Spirosomataceae</taxon>
        <taxon>Fibrella</taxon>
    </lineage>
</organism>
<name>A0A939GAN9_9BACT</name>
<reference evidence="1 2" key="1">
    <citation type="submission" date="2021-03" db="EMBL/GenBank/DDBJ databases">
        <title>Fibrella sp. HMF5036 genome sequencing and assembly.</title>
        <authorList>
            <person name="Kang H."/>
            <person name="Kim H."/>
            <person name="Bae S."/>
            <person name="Joh K."/>
        </authorList>
    </citation>
    <scope>NUCLEOTIDE SEQUENCE [LARGE SCALE GENOMIC DNA]</scope>
    <source>
        <strain evidence="1 2">HMF5036</strain>
    </source>
</reference>
<keyword evidence="2" id="KW-1185">Reference proteome</keyword>
<dbReference type="EMBL" id="JAFMYU010000022">
    <property type="protein sequence ID" value="MBO0933764.1"/>
    <property type="molecule type" value="Genomic_DNA"/>
</dbReference>
<evidence type="ECO:0000313" key="2">
    <source>
        <dbReference type="Proteomes" id="UP000664795"/>
    </source>
</evidence>
<dbReference type="RefSeq" id="WP_207337728.1">
    <property type="nucleotide sequence ID" value="NZ_JAFMYU010000022.1"/>
</dbReference>
<comment type="caution">
    <text evidence="1">The sequence shown here is derived from an EMBL/GenBank/DDBJ whole genome shotgun (WGS) entry which is preliminary data.</text>
</comment>
<protein>
    <submittedName>
        <fullName evidence="1">Uncharacterized protein</fullName>
    </submittedName>
</protein>
<gene>
    <name evidence="1" type="ORF">J2I48_22340</name>
</gene>
<sequence>MTPDKRLDQLEPVIGEFAAQLDLHTAQLRRVNTGIATLIETTSHQSDDINFLLRGQADQREQIAKLVAGQAALEAGQAKLEAGQAAINERLDGFGHTLTAILNAVQKPSGN</sequence>
<dbReference type="AlphaFoldDB" id="A0A939GAN9"/>
<evidence type="ECO:0000313" key="1">
    <source>
        <dbReference type="EMBL" id="MBO0933764.1"/>
    </source>
</evidence>
<dbReference type="Proteomes" id="UP000664795">
    <property type="component" value="Unassembled WGS sequence"/>
</dbReference>
<accession>A0A939GAN9</accession>